<gene>
    <name evidence="8" type="ORF">AKJ08_2584</name>
</gene>
<proteinExistence type="predicted"/>
<dbReference type="PANTHER" id="PTHR20858:SF17">
    <property type="entry name" value="HYDROXYMETHYLPYRIMIDINE_PHOSPHOMETHYLPYRIMIDINE KINASE THI20-RELATED"/>
    <property type="match status" value="1"/>
</dbReference>
<dbReference type="UniPathway" id="UPA00060">
    <property type="reaction ID" value="UER00138"/>
</dbReference>
<keyword evidence="3" id="KW-0808">Transferase</keyword>
<evidence type="ECO:0000256" key="1">
    <source>
        <dbReference type="ARBA" id="ARBA00004948"/>
    </source>
</evidence>
<sequence>MRKALTIAGSDSGGGAGIQADLKTFFRFGVYGTSAITLVTAQNTVGVQGVYPIAPEAILAQVESVAGDLRPDATKTGALGSPEAIEAVAWAVERHGLWPLVVDPVMISKHGAPLLGPEAIDALKRHLLPKASLLTPNLHEAGALLGATPVDEGEMREAARALAALGPKAVWLKGGSLPGELAIDILFDGEELHRFSAPKLATRSTHGTGCTASAAITAGLALGQPLREAVADAKDFIQRAISNGPDLGKGLGPVDHMG</sequence>
<comment type="pathway">
    <text evidence="1">Cofactor biosynthesis; thiamine diphosphate biosynthesis.</text>
</comment>
<dbReference type="RefSeq" id="WP_050726404.1">
    <property type="nucleotide sequence ID" value="NZ_CP012332.1"/>
</dbReference>
<dbReference type="Gene3D" id="3.40.1190.20">
    <property type="match status" value="1"/>
</dbReference>
<dbReference type="InterPro" id="IPR004399">
    <property type="entry name" value="HMP/HMP-P_kinase_dom"/>
</dbReference>
<dbReference type="EMBL" id="CP012332">
    <property type="protein sequence ID" value="AKU92197.1"/>
    <property type="molecule type" value="Genomic_DNA"/>
</dbReference>
<dbReference type="GO" id="GO:0005829">
    <property type="term" value="C:cytosol"/>
    <property type="evidence" value="ECO:0007669"/>
    <property type="project" value="TreeGrafter"/>
</dbReference>
<dbReference type="Pfam" id="PF08543">
    <property type="entry name" value="Phos_pyr_kin"/>
    <property type="match status" value="1"/>
</dbReference>
<evidence type="ECO:0000256" key="4">
    <source>
        <dbReference type="ARBA" id="ARBA00022741"/>
    </source>
</evidence>
<reference evidence="8 9" key="1">
    <citation type="submission" date="2015-08" db="EMBL/GenBank/DDBJ databases">
        <authorList>
            <person name="Babu N.S."/>
            <person name="Beckwith C.J."/>
            <person name="Beseler K.G."/>
            <person name="Brison A."/>
            <person name="Carone J.V."/>
            <person name="Caskin T.P."/>
            <person name="Diamond M."/>
            <person name="Durham M.E."/>
            <person name="Foxe J.M."/>
            <person name="Go M."/>
            <person name="Henderson B.A."/>
            <person name="Jones I.B."/>
            <person name="McGettigan J.A."/>
            <person name="Micheletti S.J."/>
            <person name="Nasrallah M.E."/>
            <person name="Ortiz D."/>
            <person name="Piller C.R."/>
            <person name="Privatt S.R."/>
            <person name="Schneider S.L."/>
            <person name="Sharp S."/>
            <person name="Smith T.C."/>
            <person name="Stanton J.D."/>
            <person name="Ullery H.E."/>
            <person name="Wilson R.J."/>
            <person name="Serrano M.G."/>
            <person name="Buck G."/>
            <person name="Lee V."/>
            <person name="Wang Y."/>
            <person name="Carvalho R."/>
            <person name="Voegtly L."/>
            <person name="Shi R."/>
            <person name="Duckworth R."/>
            <person name="Johnson A."/>
            <person name="Loviza R."/>
            <person name="Walstead R."/>
            <person name="Shah Z."/>
            <person name="Kiflezghi M."/>
            <person name="Wade K."/>
            <person name="Ball S.L."/>
            <person name="Bradley K.W."/>
            <person name="Asai D.J."/>
            <person name="Bowman C.A."/>
            <person name="Russell D.A."/>
            <person name="Pope W.H."/>
            <person name="Jacobs-Sera D."/>
            <person name="Hendrix R.W."/>
            <person name="Hatfull G.F."/>
        </authorList>
    </citation>
    <scope>NUCLEOTIDE SEQUENCE [LARGE SCALE GENOMIC DNA]</scope>
    <source>
        <strain evidence="8 9">DSM 27710</strain>
    </source>
</reference>
<evidence type="ECO:0000256" key="6">
    <source>
        <dbReference type="ARBA" id="ARBA00022840"/>
    </source>
</evidence>
<dbReference type="PATRIC" id="fig|1391653.3.peg.2687"/>
<dbReference type="GO" id="GO:0008902">
    <property type="term" value="F:hydroxymethylpyrimidine kinase activity"/>
    <property type="evidence" value="ECO:0007669"/>
    <property type="project" value="UniProtKB-EC"/>
</dbReference>
<dbReference type="NCBIfam" id="TIGR00097">
    <property type="entry name" value="HMP-P_kinase"/>
    <property type="match status" value="1"/>
</dbReference>
<dbReference type="OrthoDB" id="9810880at2"/>
<dbReference type="FunFam" id="3.40.1190.20:FF:000003">
    <property type="entry name" value="Phosphomethylpyrimidine kinase ThiD"/>
    <property type="match status" value="1"/>
</dbReference>
<keyword evidence="6" id="KW-0067">ATP-binding</keyword>
<dbReference type="CDD" id="cd01169">
    <property type="entry name" value="HMPP_kinase"/>
    <property type="match status" value="1"/>
</dbReference>
<dbReference type="Proteomes" id="UP000055590">
    <property type="component" value="Chromosome"/>
</dbReference>
<organism evidence="8 9">
    <name type="scientific">Vulgatibacter incomptus</name>
    <dbReference type="NCBI Taxonomy" id="1391653"/>
    <lineage>
        <taxon>Bacteria</taxon>
        <taxon>Pseudomonadati</taxon>
        <taxon>Myxococcota</taxon>
        <taxon>Myxococcia</taxon>
        <taxon>Myxococcales</taxon>
        <taxon>Cystobacterineae</taxon>
        <taxon>Vulgatibacteraceae</taxon>
        <taxon>Vulgatibacter</taxon>
    </lineage>
</organism>
<dbReference type="GO" id="GO:0008972">
    <property type="term" value="F:phosphomethylpyrimidine kinase activity"/>
    <property type="evidence" value="ECO:0007669"/>
    <property type="project" value="InterPro"/>
</dbReference>
<evidence type="ECO:0000256" key="2">
    <source>
        <dbReference type="ARBA" id="ARBA00012135"/>
    </source>
</evidence>
<evidence type="ECO:0000256" key="3">
    <source>
        <dbReference type="ARBA" id="ARBA00022679"/>
    </source>
</evidence>
<dbReference type="GO" id="GO:0009228">
    <property type="term" value="P:thiamine biosynthetic process"/>
    <property type="evidence" value="ECO:0007669"/>
    <property type="project" value="InterPro"/>
</dbReference>
<dbReference type="GO" id="GO:0009229">
    <property type="term" value="P:thiamine diphosphate biosynthetic process"/>
    <property type="evidence" value="ECO:0007669"/>
    <property type="project" value="UniProtKB-UniPathway"/>
</dbReference>
<keyword evidence="9" id="KW-1185">Reference proteome</keyword>
<evidence type="ECO:0000256" key="5">
    <source>
        <dbReference type="ARBA" id="ARBA00022777"/>
    </source>
</evidence>
<dbReference type="EC" id="2.7.1.49" evidence="2"/>
<evidence type="ECO:0000259" key="7">
    <source>
        <dbReference type="Pfam" id="PF08543"/>
    </source>
</evidence>
<dbReference type="InterPro" id="IPR013749">
    <property type="entry name" value="PM/HMP-P_kinase-1"/>
</dbReference>
<dbReference type="AlphaFoldDB" id="A0A0K1PFA7"/>
<dbReference type="InterPro" id="IPR029056">
    <property type="entry name" value="Ribokinase-like"/>
</dbReference>
<feature type="domain" description="Pyridoxamine kinase/Phosphomethylpyrimidine kinase" evidence="7">
    <location>
        <begin position="11"/>
        <end position="255"/>
    </location>
</feature>
<dbReference type="STRING" id="1391653.AKJ08_2584"/>
<dbReference type="KEGG" id="vin:AKJ08_2584"/>
<keyword evidence="5 8" id="KW-0418">Kinase</keyword>
<dbReference type="SUPFAM" id="SSF53613">
    <property type="entry name" value="Ribokinase-like"/>
    <property type="match status" value="1"/>
</dbReference>
<accession>A0A0K1PFA7</accession>
<dbReference type="GO" id="GO:0005524">
    <property type="term" value="F:ATP binding"/>
    <property type="evidence" value="ECO:0007669"/>
    <property type="project" value="UniProtKB-KW"/>
</dbReference>
<evidence type="ECO:0000313" key="9">
    <source>
        <dbReference type="Proteomes" id="UP000055590"/>
    </source>
</evidence>
<dbReference type="PANTHER" id="PTHR20858">
    <property type="entry name" value="PHOSPHOMETHYLPYRIMIDINE KINASE"/>
    <property type="match status" value="1"/>
</dbReference>
<name>A0A0K1PFA7_9BACT</name>
<protein>
    <recommendedName>
        <fullName evidence="2">hydroxymethylpyrimidine kinase</fullName>
        <ecNumber evidence="2">2.7.1.49</ecNumber>
    </recommendedName>
</protein>
<keyword evidence="4" id="KW-0547">Nucleotide-binding</keyword>
<evidence type="ECO:0000313" key="8">
    <source>
        <dbReference type="EMBL" id="AKU92197.1"/>
    </source>
</evidence>